<reference evidence="1" key="1">
    <citation type="submission" date="2018-01" db="EMBL/GenBank/DDBJ databases">
        <title>An insight into the sialome of Amazonian anophelines.</title>
        <authorList>
            <person name="Ribeiro J.M."/>
            <person name="Scarpassa V."/>
            <person name="Calvo E."/>
        </authorList>
    </citation>
    <scope>NUCLEOTIDE SEQUENCE</scope>
</reference>
<accession>A0A2M4DGJ5</accession>
<name>A0A2M4DGJ5_ANODA</name>
<organism evidence="1">
    <name type="scientific">Anopheles darlingi</name>
    <name type="common">Mosquito</name>
    <dbReference type="NCBI Taxonomy" id="43151"/>
    <lineage>
        <taxon>Eukaryota</taxon>
        <taxon>Metazoa</taxon>
        <taxon>Ecdysozoa</taxon>
        <taxon>Arthropoda</taxon>
        <taxon>Hexapoda</taxon>
        <taxon>Insecta</taxon>
        <taxon>Pterygota</taxon>
        <taxon>Neoptera</taxon>
        <taxon>Endopterygota</taxon>
        <taxon>Diptera</taxon>
        <taxon>Nematocera</taxon>
        <taxon>Culicoidea</taxon>
        <taxon>Culicidae</taxon>
        <taxon>Anophelinae</taxon>
        <taxon>Anopheles</taxon>
    </lineage>
</organism>
<evidence type="ECO:0000313" key="1">
    <source>
        <dbReference type="EMBL" id="MBW76704.1"/>
    </source>
</evidence>
<protein>
    <submittedName>
        <fullName evidence="1">Putative secreted protein</fullName>
    </submittedName>
</protein>
<proteinExistence type="predicted"/>
<dbReference type="EMBL" id="GGFL01012526">
    <property type="protein sequence ID" value="MBW76704.1"/>
    <property type="molecule type" value="Transcribed_RNA"/>
</dbReference>
<sequence>MICQHRWCSPVSVSILHLFICLFAENLNLWRSDHQNGPSRSIKEIQFLRHKQQLRVRGFYAFFLLSLLSLPDRTTGGDIYIFAKSFYFSQLPRHTVFESVLTDER</sequence>
<dbReference type="AlphaFoldDB" id="A0A2M4DGJ5"/>